<dbReference type="PANTHER" id="PTHR38468">
    <property type="entry name" value="SLL0939 PROTEIN"/>
    <property type="match status" value="1"/>
</dbReference>
<dbReference type="Proteomes" id="UP001327225">
    <property type="component" value="Chromosome"/>
</dbReference>
<feature type="transmembrane region" description="Helical" evidence="2">
    <location>
        <begin position="85"/>
        <end position="104"/>
    </location>
</feature>
<dbReference type="Pfam" id="PF07784">
    <property type="entry name" value="DUF1622"/>
    <property type="match status" value="1"/>
</dbReference>
<feature type="compositionally biased region" description="Basic and acidic residues" evidence="1">
    <location>
        <begin position="196"/>
        <end position="206"/>
    </location>
</feature>
<dbReference type="PANTHER" id="PTHR38468:SF1">
    <property type="entry name" value="SLL0939 PROTEIN"/>
    <property type="match status" value="1"/>
</dbReference>
<evidence type="ECO:0000313" key="4">
    <source>
        <dbReference type="Proteomes" id="UP001327225"/>
    </source>
</evidence>
<keyword evidence="2" id="KW-0812">Transmembrane</keyword>
<accession>A0ABZ0ZVT3</accession>
<gene>
    <name evidence="3" type="ORF">SHK19_07350</name>
</gene>
<sequence length="212" mass="22878">MGKRLVPIGAPQLFGTDCLDFGSNLASPVSLDYAERASFPFAGSLDLARVVYLWPPAPAPAPASRPETVMHFDEAMERVVQGFEIGGVVILVVGSLAAMAHAAWSWRRVGGDGAYALLRRGVGRAILLGLEFLIIADIVLTITIEPTLDSALALGLIVLVRTFLSFSLEIELEGALPWRRSPPPVEPDPSGSGRRLLRERSGDRATRRPLVR</sequence>
<keyword evidence="2" id="KW-0472">Membrane</keyword>
<dbReference type="EMBL" id="CP141059">
    <property type="protein sequence ID" value="WQQ28039.1"/>
    <property type="molecule type" value="Genomic_DNA"/>
</dbReference>
<name>A0ABZ0ZVT3_9ACTN</name>
<proteinExistence type="predicted"/>
<evidence type="ECO:0000313" key="3">
    <source>
        <dbReference type="EMBL" id="WQQ28039.1"/>
    </source>
</evidence>
<feature type="region of interest" description="Disordered" evidence="1">
    <location>
        <begin position="181"/>
        <end position="212"/>
    </location>
</feature>
<dbReference type="InterPro" id="IPR012427">
    <property type="entry name" value="DUF1622"/>
</dbReference>
<organism evidence="3 4">
    <name type="scientific">Nocardioides bizhenqiangii</name>
    <dbReference type="NCBI Taxonomy" id="3095076"/>
    <lineage>
        <taxon>Bacteria</taxon>
        <taxon>Bacillati</taxon>
        <taxon>Actinomycetota</taxon>
        <taxon>Actinomycetes</taxon>
        <taxon>Propionibacteriales</taxon>
        <taxon>Nocardioidaceae</taxon>
        <taxon>Nocardioides</taxon>
    </lineage>
</organism>
<protein>
    <submittedName>
        <fullName evidence="3">DUF1622 domain-containing protein</fullName>
    </submittedName>
</protein>
<feature type="transmembrane region" description="Helical" evidence="2">
    <location>
        <begin position="125"/>
        <end position="144"/>
    </location>
</feature>
<evidence type="ECO:0000256" key="1">
    <source>
        <dbReference type="SAM" id="MobiDB-lite"/>
    </source>
</evidence>
<reference evidence="4" key="1">
    <citation type="submission" date="2023-12" db="EMBL/GenBank/DDBJ databases">
        <title>Novel species in genus Nocardioides.</title>
        <authorList>
            <person name="Zhou H."/>
        </authorList>
    </citation>
    <scope>NUCLEOTIDE SEQUENCE [LARGE SCALE GENOMIC DNA]</scope>
    <source>
        <strain evidence="4">HM61</strain>
    </source>
</reference>
<dbReference type="RefSeq" id="WP_322938264.1">
    <property type="nucleotide sequence ID" value="NZ_CP141059.1"/>
</dbReference>
<evidence type="ECO:0000256" key="2">
    <source>
        <dbReference type="SAM" id="Phobius"/>
    </source>
</evidence>
<keyword evidence="4" id="KW-1185">Reference proteome</keyword>
<keyword evidence="2" id="KW-1133">Transmembrane helix</keyword>